<name>A0A6J7WXD2_9CAUD</name>
<gene>
    <name evidence="1" type="ORF">UFOVP371_7</name>
</gene>
<proteinExistence type="predicted"/>
<protein>
    <submittedName>
        <fullName evidence="1">Uncharacterized protein</fullName>
    </submittedName>
</protein>
<reference evidence="1" key="1">
    <citation type="submission" date="2020-05" db="EMBL/GenBank/DDBJ databases">
        <authorList>
            <person name="Chiriac C."/>
            <person name="Salcher M."/>
            <person name="Ghai R."/>
            <person name="Kavagutti S V."/>
        </authorList>
    </citation>
    <scope>NUCLEOTIDE SEQUENCE</scope>
</reference>
<sequence>MYQLDEVLALAKKAGVGFTCVYCEGDSSWYFCVNSIAPSEQWVGKNRSFEGAREAVLAYLNGLASTSSLKATDERN</sequence>
<organism evidence="1">
    <name type="scientific">uncultured Caudovirales phage</name>
    <dbReference type="NCBI Taxonomy" id="2100421"/>
    <lineage>
        <taxon>Viruses</taxon>
        <taxon>Duplodnaviria</taxon>
        <taxon>Heunggongvirae</taxon>
        <taxon>Uroviricota</taxon>
        <taxon>Caudoviricetes</taxon>
        <taxon>Peduoviridae</taxon>
        <taxon>Maltschvirus</taxon>
        <taxon>Maltschvirus maltsch</taxon>
    </lineage>
</organism>
<accession>A0A6J7WXD2</accession>
<evidence type="ECO:0000313" key="1">
    <source>
        <dbReference type="EMBL" id="CAB5222440.1"/>
    </source>
</evidence>
<dbReference type="EMBL" id="LR798312">
    <property type="protein sequence ID" value="CAB5222440.1"/>
    <property type="molecule type" value="Genomic_DNA"/>
</dbReference>